<evidence type="ECO:0000313" key="2">
    <source>
        <dbReference type="EMBL" id="CAJ1958058.1"/>
    </source>
</evidence>
<evidence type="ECO:0000313" key="3">
    <source>
        <dbReference type="Proteomes" id="UP001189624"/>
    </source>
</evidence>
<feature type="region of interest" description="Disordered" evidence="1">
    <location>
        <begin position="60"/>
        <end position="94"/>
    </location>
</feature>
<dbReference type="AlphaFoldDB" id="A0AA86VIR9"/>
<dbReference type="EMBL" id="OY731402">
    <property type="protein sequence ID" value="CAJ1958058.1"/>
    <property type="molecule type" value="Genomic_DNA"/>
</dbReference>
<organism evidence="2 3">
    <name type="scientific">Sphenostylis stenocarpa</name>
    <dbReference type="NCBI Taxonomy" id="92480"/>
    <lineage>
        <taxon>Eukaryota</taxon>
        <taxon>Viridiplantae</taxon>
        <taxon>Streptophyta</taxon>
        <taxon>Embryophyta</taxon>
        <taxon>Tracheophyta</taxon>
        <taxon>Spermatophyta</taxon>
        <taxon>Magnoliopsida</taxon>
        <taxon>eudicotyledons</taxon>
        <taxon>Gunneridae</taxon>
        <taxon>Pentapetalae</taxon>
        <taxon>rosids</taxon>
        <taxon>fabids</taxon>
        <taxon>Fabales</taxon>
        <taxon>Fabaceae</taxon>
        <taxon>Papilionoideae</taxon>
        <taxon>50 kb inversion clade</taxon>
        <taxon>NPAAA clade</taxon>
        <taxon>indigoferoid/millettioid clade</taxon>
        <taxon>Phaseoleae</taxon>
        <taxon>Sphenostylis</taxon>
    </lineage>
</organism>
<evidence type="ECO:0000256" key="1">
    <source>
        <dbReference type="SAM" id="MobiDB-lite"/>
    </source>
</evidence>
<sequence length="94" mass="10578">MKMMGEMGWIYCPKDAVIRGLLFPWICDKNASQWSIKLIETGFWFGGTLKTSYTLHEDHEASEDKNGQILPVNPFKNGDGGRGKKRSSDIILTA</sequence>
<protein>
    <submittedName>
        <fullName evidence="2">Uncharacterized protein</fullName>
    </submittedName>
</protein>
<proteinExistence type="predicted"/>
<feature type="compositionally biased region" description="Basic and acidic residues" evidence="1">
    <location>
        <begin position="79"/>
        <end position="88"/>
    </location>
</feature>
<accession>A0AA86VIR9</accession>
<gene>
    <name evidence="2" type="ORF">AYBTSS11_LOCUS17534</name>
</gene>
<dbReference type="Gramene" id="rna-AYBTSS11_LOCUS17534">
    <property type="protein sequence ID" value="CAJ1958058.1"/>
    <property type="gene ID" value="gene-AYBTSS11_LOCUS17534"/>
</dbReference>
<dbReference type="Proteomes" id="UP001189624">
    <property type="component" value="Chromosome 5"/>
</dbReference>
<reference evidence="2" key="1">
    <citation type="submission" date="2023-10" db="EMBL/GenBank/DDBJ databases">
        <authorList>
            <person name="Domelevo Entfellner J.-B."/>
        </authorList>
    </citation>
    <scope>NUCLEOTIDE SEQUENCE</scope>
</reference>
<name>A0AA86VIR9_9FABA</name>
<keyword evidence="3" id="KW-1185">Reference proteome</keyword>